<dbReference type="GO" id="GO:0016872">
    <property type="term" value="F:intramolecular lyase activity"/>
    <property type="evidence" value="ECO:0007669"/>
    <property type="project" value="InterPro"/>
</dbReference>
<gene>
    <name evidence="10" type="ORF">DFR76_115178</name>
</gene>
<dbReference type="Pfam" id="PF18916">
    <property type="entry name" value="Lycopene_cyc"/>
    <property type="match status" value="1"/>
</dbReference>
<comment type="caution">
    <text evidence="10">The sequence shown here is derived from an EMBL/GenBank/DDBJ whole genome shotgun (WGS) entry which is preliminary data.</text>
</comment>
<dbReference type="EMBL" id="QQBC01000015">
    <property type="protein sequence ID" value="RDI60548.1"/>
    <property type="molecule type" value="Genomic_DNA"/>
</dbReference>
<evidence type="ECO:0000313" key="10">
    <source>
        <dbReference type="EMBL" id="RDI60548.1"/>
    </source>
</evidence>
<feature type="transmembrane region" description="Helical" evidence="8">
    <location>
        <begin position="6"/>
        <end position="24"/>
    </location>
</feature>
<keyword evidence="11" id="KW-1185">Reference proteome</keyword>
<keyword evidence="4" id="KW-0125">Carotenoid biosynthesis</keyword>
<dbReference type="GO" id="GO:0016117">
    <property type="term" value="P:carotenoid biosynthetic process"/>
    <property type="evidence" value="ECO:0007669"/>
    <property type="project" value="UniProtKB-KW"/>
</dbReference>
<protein>
    <submittedName>
        <fullName evidence="10">Lycopene cyclase domain-containing protein</fullName>
    </submittedName>
</protein>
<dbReference type="AlphaFoldDB" id="A0A370HPX6"/>
<feature type="transmembrane region" description="Helical" evidence="8">
    <location>
        <begin position="36"/>
        <end position="58"/>
    </location>
</feature>
<feature type="transmembrane region" description="Helical" evidence="8">
    <location>
        <begin position="78"/>
        <end position="99"/>
    </location>
</feature>
<dbReference type="GO" id="GO:0016020">
    <property type="term" value="C:membrane"/>
    <property type="evidence" value="ECO:0007669"/>
    <property type="project" value="UniProtKB-SubCell"/>
</dbReference>
<comment type="pathway">
    <text evidence="2">Carotenoid biosynthesis.</text>
</comment>
<dbReference type="GO" id="GO:0045436">
    <property type="term" value="F:lycopene beta cyclase activity"/>
    <property type="evidence" value="ECO:0007669"/>
    <property type="project" value="UniProtKB-ARBA"/>
</dbReference>
<reference evidence="10 11" key="1">
    <citation type="submission" date="2018-07" db="EMBL/GenBank/DDBJ databases">
        <title>Genomic Encyclopedia of Type Strains, Phase IV (KMG-IV): sequencing the most valuable type-strain genomes for metagenomic binning, comparative biology and taxonomic classification.</title>
        <authorList>
            <person name="Goeker M."/>
        </authorList>
    </citation>
    <scope>NUCLEOTIDE SEQUENCE [LARGE SCALE GENOMIC DNA]</scope>
    <source>
        <strain evidence="10 11">DSM 44290</strain>
    </source>
</reference>
<dbReference type="Proteomes" id="UP000254869">
    <property type="component" value="Unassembled WGS sequence"/>
</dbReference>
<evidence type="ECO:0000256" key="2">
    <source>
        <dbReference type="ARBA" id="ARBA00004829"/>
    </source>
</evidence>
<keyword evidence="6 8" id="KW-0472">Membrane</keyword>
<evidence type="ECO:0000259" key="9">
    <source>
        <dbReference type="Pfam" id="PF18916"/>
    </source>
</evidence>
<dbReference type="RefSeq" id="WP_068000919.1">
    <property type="nucleotide sequence ID" value="NZ_QQBC01000015.1"/>
</dbReference>
<evidence type="ECO:0000256" key="8">
    <source>
        <dbReference type="SAM" id="Phobius"/>
    </source>
</evidence>
<proteinExistence type="predicted"/>
<evidence type="ECO:0000256" key="1">
    <source>
        <dbReference type="ARBA" id="ARBA00004141"/>
    </source>
</evidence>
<evidence type="ECO:0000256" key="7">
    <source>
        <dbReference type="ARBA" id="ARBA00023235"/>
    </source>
</evidence>
<evidence type="ECO:0000256" key="3">
    <source>
        <dbReference type="ARBA" id="ARBA00022692"/>
    </source>
</evidence>
<comment type="subcellular location">
    <subcellularLocation>
        <location evidence="1">Membrane</location>
        <topology evidence="1">Multi-pass membrane protein</topology>
    </subcellularLocation>
</comment>
<evidence type="ECO:0000256" key="4">
    <source>
        <dbReference type="ARBA" id="ARBA00022746"/>
    </source>
</evidence>
<name>A0A370HPX6_9NOCA</name>
<feature type="domain" description="Lycopene cyclase" evidence="9">
    <location>
        <begin position="32"/>
        <end position="92"/>
    </location>
</feature>
<evidence type="ECO:0000313" key="11">
    <source>
        <dbReference type="Proteomes" id="UP000254869"/>
    </source>
</evidence>
<dbReference type="STRING" id="1210086.GCA_001613105_04501"/>
<evidence type="ECO:0000256" key="5">
    <source>
        <dbReference type="ARBA" id="ARBA00022989"/>
    </source>
</evidence>
<keyword evidence="7" id="KW-0413">Isomerase</keyword>
<organism evidence="10 11">
    <name type="scientific">Nocardia pseudobrasiliensis</name>
    <dbReference type="NCBI Taxonomy" id="45979"/>
    <lineage>
        <taxon>Bacteria</taxon>
        <taxon>Bacillati</taxon>
        <taxon>Actinomycetota</taxon>
        <taxon>Actinomycetes</taxon>
        <taxon>Mycobacteriales</taxon>
        <taxon>Nocardiaceae</taxon>
        <taxon>Nocardia</taxon>
    </lineage>
</organism>
<dbReference type="NCBIfam" id="TIGR03462">
    <property type="entry name" value="CarR_dom_SF"/>
    <property type="match status" value="1"/>
</dbReference>
<sequence>MDRWQYLLLLAGCLIVTAPLEFLGSGVYRRPRTLGIALLPAAAFIGWDLLAIATNIWHFSPRYLLGVWLPGAIPIEELLFFAVVPVCGLLTFAAVERLLGIVSDMRHGRRDATEGTAK</sequence>
<evidence type="ECO:0000256" key="6">
    <source>
        <dbReference type="ARBA" id="ARBA00023136"/>
    </source>
</evidence>
<dbReference type="InterPro" id="IPR017825">
    <property type="entry name" value="Lycopene_cyclase_dom"/>
</dbReference>
<accession>A0A370HPX6</accession>
<keyword evidence="3 8" id="KW-0812">Transmembrane</keyword>
<keyword evidence="5 8" id="KW-1133">Transmembrane helix</keyword>